<dbReference type="InterPro" id="IPR016181">
    <property type="entry name" value="Acyl_CoA_acyltransferase"/>
</dbReference>
<dbReference type="Proteomes" id="UP000252733">
    <property type="component" value="Unassembled WGS sequence"/>
</dbReference>
<dbReference type="CDD" id="cd04301">
    <property type="entry name" value="NAT_SF"/>
    <property type="match status" value="1"/>
</dbReference>
<comment type="caution">
    <text evidence="2">The sequence shown here is derived from an EMBL/GenBank/DDBJ whole genome shotgun (WGS) entry which is preliminary data.</text>
</comment>
<evidence type="ECO:0000259" key="1">
    <source>
        <dbReference type="PROSITE" id="PS51186"/>
    </source>
</evidence>
<evidence type="ECO:0000313" key="2">
    <source>
        <dbReference type="EMBL" id="RCW29834.1"/>
    </source>
</evidence>
<dbReference type="RefSeq" id="WP_114437777.1">
    <property type="nucleotide sequence ID" value="NZ_QPIZ01000025.1"/>
</dbReference>
<protein>
    <submittedName>
        <fullName evidence="2">Putative N-acetyltransferase YhbS</fullName>
    </submittedName>
</protein>
<dbReference type="InterPro" id="IPR000182">
    <property type="entry name" value="GNAT_dom"/>
</dbReference>
<proteinExistence type="predicted"/>
<feature type="domain" description="N-acetyltransferase" evidence="1">
    <location>
        <begin position="6"/>
        <end position="159"/>
    </location>
</feature>
<keyword evidence="3" id="KW-1185">Reference proteome</keyword>
<dbReference type="Gene3D" id="3.40.630.30">
    <property type="match status" value="1"/>
</dbReference>
<dbReference type="PROSITE" id="PS51186">
    <property type="entry name" value="GNAT"/>
    <property type="match status" value="1"/>
</dbReference>
<name>A0A368UQZ0_9BACT</name>
<dbReference type="Pfam" id="PF00583">
    <property type="entry name" value="Acetyltransf_1"/>
    <property type="match status" value="1"/>
</dbReference>
<dbReference type="SUPFAM" id="SSF55729">
    <property type="entry name" value="Acyl-CoA N-acyltransferases (Nat)"/>
    <property type="match status" value="1"/>
</dbReference>
<dbReference type="AlphaFoldDB" id="A0A368UQZ0"/>
<sequence length="184" mass="20449">MKGKEIKILQAKDADLKHILFVDKTVFGSNEKADLTARIIKDNAAQPVVTFLAFDDQTAVGYAIFANAEVDGWHQSDHVSILAPLAVIPEYKDSQVNKLLIEEGIKKLKQMGTEMVFTFGNPEYYKKFGFVPEAESFGFAPPATLTNESREKWMVQALTLKGLSKNVGSVVCSESMNKPEFWGL</sequence>
<accession>A0A368UQZ0</accession>
<keyword evidence="2" id="KW-0808">Transferase</keyword>
<dbReference type="GO" id="GO:0016747">
    <property type="term" value="F:acyltransferase activity, transferring groups other than amino-acyl groups"/>
    <property type="evidence" value="ECO:0007669"/>
    <property type="project" value="InterPro"/>
</dbReference>
<organism evidence="2 3">
    <name type="scientific">Marinilabilia salmonicolor</name>
    <dbReference type="NCBI Taxonomy" id="989"/>
    <lineage>
        <taxon>Bacteria</taxon>
        <taxon>Pseudomonadati</taxon>
        <taxon>Bacteroidota</taxon>
        <taxon>Bacteroidia</taxon>
        <taxon>Marinilabiliales</taxon>
        <taxon>Marinilabiliaceae</taxon>
        <taxon>Marinilabilia</taxon>
    </lineage>
</organism>
<gene>
    <name evidence="2" type="ORF">DFO77_12527</name>
</gene>
<reference evidence="2 3" key="1">
    <citation type="submission" date="2018-07" db="EMBL/GenBank/DDBJ databases">
        <title>Freshwater and sediment microbial communities from various areas in North America, analyzing microbe dynamics in response to fracking.</title>
        <authorList>
            <person name="Lamendella R."/>
        </authorList>
    </citation>
    <scope>NUCLEOTIDE SEQUENCE [LARGE SCALE GENOMIC DNA]</scope>
    <source>
        <strain evidence="2 3">160A</strain>
    </source>
</reference>
<dbReference type="EMBL" id="QPIZ01000025">
    <property type="protein sequence ID" value="RCW29834.1"/>
    <property type="molecule type" value="Genomic_DNA"/>
</dbReference>
<evidence type="ECO:0000313" key="3">
    <source>
        <dbReference type="Proteomes" id="UP000252733"/>
    </source>
</evidence>